<proteinExistence type="predicted"/>
<protein>
    <submittedName>
        <fullName evidence="2">Uncharacterized protein</fullName>
    </submittedName>
</protein>
<keyword evidence="3" id="KW-1185">Reference proteome</keyword>
<sequence length="56" mass="6585">MRWLNVLLLIMTVLSIVWYVESGSRVSLAWATFLGVFRVLLLLKVLREKTNARHRD</sequence>
<keyword evidence="1" id="KW-0812">Transmembrane</keyword>
<gene>
    <name evidence="2" type="ORF">EXIGUO9Y_270165</name>
</gene>
<keyword evidence="1" id="KW-1133">Transmembrane helix</keyword>
<evidence type="ECO:0000313" key="2">
    <source>
        <dbReference type="EMBL" id="VWX36161.1"/>
    </source>
</evidence>
<evidence type="ECO:0000313" key="3">
    <source>
        <dbReference type="Proteomes" id="UP000439752"/>
    </source>
</evidence>
<dbReference type="Proteomes" id="UP000439752">
    <property type="component" value="Unassembled WGS sequence"/>
</dbReference>
<feature type="transmembrane region" description="Helical" evidence="1">
    <location>
        <begin position="5"/>
        <end position="21"/>
    </location>
</feature>
<keyword evidence="1" id="KW-0472">Membrane</keyword>
<name>A0A653IAJ4_9BACL</name>
<organism evidence="2 3">
    <name type="scientific">Exiguobacterium oxidotolerans</name>
    <dbReference type="NCBI Taxonomy" id="223958"/>
    <lineage>
        <taxon>Bacteria</taxon>
        <taxon>Bacillati</taxon>
        <taxon>Bacillota</taxon>
        <taxon>Bacilli</taxon>
        <taxon>Bacillales</taxon>
        <taxon>Bacillales Family XII. Incertae Sedis</taxon>
        <taxon>Exiguobacterium</taxon>
    </lineage>
</organism>
<evidence type="ECO:0000256" key="1">
    <source>
        <dbReference type="SAM" id="Phobius"/>
    </source>
</evidence>
<dbReference type="RefSeq" id="WP_159173452.1">
    <property type="nucleotide sequence ID" value="NZ_LR732312.1"/>
</dbReference>
<feature type="transmembrane region" description="Helical" evidence="1">
    <location>
        <begin position="27"/>
        <end position="46"/>
    </location>
</feature>
<dbReference type="AlphaFoldDB" id="A0A653IAJ4"/>
<dbReference type="EMBL" id="CABWKQ010000020">
    <property type="protein sequence ID" value="VWX36161.1"/>
    <property type="molecule type" value="Genomic_DNA"/>
</dbReference>
<accession>A0A653IAJ4</accession>
<reference evidence="2 3" key="1">
    <citation type="submission" date="2019-10" db="EMBL/GenBank/DDBJ databases">
        <authorList>
            <person name="Karimi E."/>
        </authorList>
    </citation>
    <scope>NUCLEOTIDE SEQUENCE [LARGE SCALE GENOMIC DNA]</scope>
    <source>
        <strain evidence="2">Exiguobacterium sp. 9Y</strain>
    </source>
</reference>